<proteinExistence type="predicted"/>
<dbReference type="GO" id="GO:0009295">
    <property type="term" value="C:nucleoid"/>
    <property type="evidence" value="ECO:0007669"/>
    <property type="project" value="InterPro"/>
</dbReference>
<organism evidence="1 2">
    <name type="scientific">Caproicibacterium amylolyticum</name>
    <dbReference type="NCBI Taxonomy" id="2766537"/>
    <lineage>
        <taxon>Bacteria</taxon>
        <taxon>Bacillati</taxon>
        <taxon>Bacillota</taxon>
        <taxon>Clostridia</taxon>
        <taxon>Eubacteriales</taxon>
        <taxon>Oscillospiraceae</taxon>
        <taxon>Caproicibacterium</taxon>
    </lineage>
</organism>
<dbReference type="KEGG" id="caml:H6X83_08110"/>
<keyword evidence="2" id="KW-1185">Reference proteome</keyword>
<accession>A0A7G9WE19</accession>
<evidence type="ECO:0000313" key="2">
    <source>
        <dbReference type="Proteomes" id="UP000516046"/>
    </source>
</evidence>
<dbReference type="Pfam" id="PF04245">
    <property type="entry name" value="NA37"/>
    <property type="match status" value="1"/>
</dbReference>
<dbReference type="RefSeq" id="WP_212505998.1">
    <property type="nucleotide sequence ID" value="NZ_CP060696.1"/>
</dbReference>
<name>A0A7G9WE19_9FIRM</name>
<dbReference type="Proteomes" id="UP000516046">
    <property type="component" value="Chromosome"/>
</dbReference>
<sequence length="329" mass="36446">MVSITQAVLHVLDTNIDLPVLSDTPLTLDPDTEAFLSGHIERLYASDDCKLCRFLGGSKFQAAAAKCGEHFLPFTRDIAGQIFTVMKQNPDIPAGDLVFAQAEIDEHPYLILLKLNYRDSYIHYYMSPDGQERSNTIMRQRTTLPQPKSKIDEGALVSLNGDEVRLMEKKYEIDGKKACYLSEQILECSFGISEKQKLTAVQKAVETVNEKFFDNKQEIEVHVANVLCEQAGSDDAATLDALCDSIYGGSPAEVKEEFTRAVAEKDLHMSDTVRVSPTAANRLKKQSIKTENGIEIKIPIDVYNSGDGVQFINNPDGSISLLIKGIHLS</sequence>
<protein>
    <submittedName>
        <fullName evidence="1">Nucleoid-associated protein</fullName>
    </submittedName>
</protein>
<reference evidence="1 2" key="1">
    <citation type="submission" date="2020-08" db="EMBL/GenBank/DDBJ databases">
        <authorList>
            <person name="Ren C."/>
            <person name="Gu Y."/>
            <person name="Xu Y."/>
        </authorList>
    </citation>
    <scope>NUCLEOTIDE SEQUENCE [LARGE SCALE GENOMIC DNA]</scope>
    <source>
        <strain evidence="1 2">LBM18003</strain>
    </source>
</reference>
<evidence type="ECO:0000313" key="1">
    <source>
        <dbReference type="EMBL" id="QNO16931.1"/>
    </source>
</evidence>
<dbReference type="EMBL" id="CP060696">
    <property type="protein sequence ID" value="QNO16931.1"/>
    <property type="molecule type" value="Genomic_DNA"/>
</dbReference>
<dbReference type="AlphaFoldDB" id="A0A7G9WE19"/>
<dbReference type="InterPro" id="IPR007358">
    <property type="entry name" value="Nucleoid_associated_NdpA"/>
</dbReference>
<gene>
    <name evidence="1" type="ORF">H6X83_08110</name>
</gene>